<gene>
    <name evidence="9" type="ORF">H9L16_04340</name>
</gene>
<dbReference type="NCBIfam" id="TIGR00540">
    <property type="entry name" value="TPR_hemY_coli"/>
    <property type="match status" value="1"/>
</dbReference>
<dbReference type="Proteomes" id="UP000515804">
    <property type="component" value="Chromosome"/>
</dbReference>
<accession>A0A7G9SSK2</accession>
<evidence type="ECO:0000256" key="3">
    <source>
        <dbReference type="ARBA" id="ARBA00022475"/>
    </source>
</evidence>
<evidence type="ECO:0000256" key="7">
    <source>
        <dbReference type="SAM" id="Phobius"/>
    </source>
</evidence>
<dbReference type="RefSeq" id="WP_187553342.1">
    <property type="nucleotide sequence ID" value="NZ_BMZL01000001.1"/>
</dbReference>
<dbReference type="GO" id="GO:0005886">
    <property type="term" value="C:plasma membrane"/>
    <property type="evidence" value="ECO:0007669"/>
    <property type="project" value="UniProtKB-SubCell"/>
</dbReference>
<dbReference type="InterPro" id="IPR005254">
    <property type="entry name" value="Heme_biosyn_assoc_TPR_pro"/>
</dbReference>
<evidence type="ECO:0000256" key="1">
    <source>
        <dbReference type="ARBA" id="ARBA00004141"/>
    </source>
</evidence>
<reference evidence="9 10" key="1">
    <citation type="submission" date="2020-08" db="EMBL/GenBank/DDBJ databases">
        <title>Genome sequence of Thermomonas carbonis KCTC 42013T.</title>
        <authorList>
            <person name="Hyun D.-W."/>
            <person name="Bae J.-W."/>
        </authorList>
    </citation>
    <scope>NUCLEOTIDE SEQUENCE [LARGE SCALE GENOMIC DNA]</scope>
    <source>
        <strain evidence="9 10">KCTC 42013</strain>
    </source>
</reference>
<keyword evidence="4 7" id="KW-0812">Transmembrane</keyword>
<keyword evidence="3" id="KW-1003">Cell membrane</keyword>
<dbReference type="EMBL" id="CP060719">
    <property type="protein sequence ID" value="QNN70827.1"/>
    <property type="molecule type" value="Genomic_DNA"/>
</dbReference>
<organism evidence="9 10">
    <name type="scientific">Thermomonas carbonis</name>
    <dbReference type="NCBI Taxonomy" id="1463158"/>
    <lineage>
        <taxon>Bacteria</taxon>
        <taxon>Pseudomonadati</taxon>
        <taxon>Pseudomonadota</taxon>
        <taxon>Gammaproteobacteria</taxon>
        <taxon>Lysobacterales</taxon>
        <taxon>Lysobacteraceae</taxon>
        <taxon>Thermomonas</taxon>
    </lineage>
</organism>
<evidence type="ECO:0000259" key="8">
    <source>
        <dbReference type="Pfam" id="PF07219"/>
    </source>
</evidence>
<evidence type="ECO:0000256" key="2">
    <source>
        <dbReference type="ARBA" id="ARBA00004236"/>
    </source>
</evidence>
<feature type="domain" description="HemY N-terminal" evidence="8">
    <location>
        <begin position="29"/>
        <end position="128"/>
    </location>
</feature>
<dbReference type="AlphaFoldDB" id="A0A7G9SSK2"/>
<dbReference type="KEGG" id="tcn:H9L16_04340"/>
<evidence type="ECO:0000313" key="10">
    <source>
        <dbReference type="Proteomes" id="UP000515804"/>
    </source>
</evidence>
<protein>
    <submittedName>
        <fullName evidence="9">Heme biosynthesis protein HemY</fullName>
    </submittedName>
</protein>
<evidence type="ECO:0000256" key="5">
    <source>
        <dbReference type="ARBA" id="ARBA00022989"/>
    </source>
</evidence>
<evidence type="ECO:0000256" key="4">
    <source>
        <dbReference type="ARBA" id="ARBA00022692"/>
    </source>
</evidence>
<comment type="subcellular location">
    <subcellularLocation>
        <location evidence="2">Cell membrane</location>
    </subcellularLocation>
    <subcellularLocation>
        <location evidence="1">Membrane</location>
        <topology evidence="1">Multi-pass membrane protein</topology>
    </subcellularLocation>
</comment>
<keyword evidence="10" id="KW-1185">Reference proteome</keyword>
<name>A0A7G9SSK2_9GAMM</name>
<keyword evidence="6 7" id="KW-0472">Membrane</keyword>
<dbReference type="InterPro" id="IPR010817">
    <property type="entry name" value="HemY_N"/>
</dbReference>
<evidence type="ECO:0000256" key="6">
    <source>
        <dbReference type="ARBA" id="ARBA00023136"/>
    </source>
</evidence>
<feature type="transmembrane region" description="Helical" evidence="7">
    <location>
        <begin position="49"/>
        <end position="69"/>
    </location>
</feature>
<sequence>MTLFRSVLFWLILAVLGALLAQVLLQDPGYVLVRFRGTDYSTTVAVATGLLFALMLGLALLWTLLRLPFRAWRRHRARQARAKLTDGFAAYRRGDYVRAEQLLAQAADSGDAEAIARTQAARAALARGDEAAAKAHLDAFGDRHPAASAMERARQELSLGRSAEALLALDLSAAQPLPPRGLRLRAEALAASGRSIEAYGLLGALRQQQALPASTLDALQAEWAAQSLQQAGDANALADRWDALPEPLRTSAPVVSAYASRAAAMSWDEAATRSIEHALDAQWDESLIDLYGRLPVTRFDHRRAQVERWLPAHPSSPALLLAAARIAHAQGQGPQADTWLPRAIAQGAGAPAWELLGDAAVQAGDESRARLAYANALRSQRGEAALDLPGRGLRQQIADTAAIEERDDHGVPRLRG</sequence>
<evidence type="ECO:0000313" key="9">
    <source>
        <dbReference type="EMBL" id="QNN70827.1"/>
    </source>
</evidence>
<dbReference type="GO" id="GO:0042168">
    <property type="term" value="P:heme metabolic process"/>
    <property type="evidence" value="ECO:0007669"/>
    <property type="project" value="InterPro"/>
</dbReference>
<proteinExistence type="predicted"/>
<dbReference type="Pfam" id="PF07219">
    <property type="entry name" value="HemY_N"/>
    <property type="match status" value="1"/>
</dbReference>
<keyword evidence="5 7" id="KW-1133">Transmembrane helix</keyword>